<gene>
    <name evidence="1" type="ORF">APZ42_012454</name>
</gene>
<evidence type="ECO:0000313" key="1">
    <source>
        <dbReference type="EMBL" id="KZS20776.1"/>
    </source>
</evidence>
<dbReference type="EMBL" id="LRGB01000115">
    <property type="protein sequence ID" value="KZS20776.1"/>
    <property type="molecule type" value="Genomic_DNA"/>
</dbReference>
<comment type="caution">
    <text evidence="1">The sequence shown here is derived from an EMBL/GenBank/DDBJ whole genome shotgun (WGS) entry which is preliminary data.</text>
</comment>
<reference evidence="1 2" key="1">
    <citation type="submission" date="2016-03" db="EMBL/GenBank/DDBJ databases">
        <title>EvidentialGene: Evidence-directed Construction of Genes on Genomes.</title>
        <authorList>
            <person name="Gilbert D.G."/>
            <person name="Choi J.-H."/>
            <person name="Mockaitis K."/>
            <person name="Colbourne J."/>
            <person name="Pfrender M."/>
        </authorList>
    </citation>
    <scope>NUCLEOTIDE SEQUENCE [LARGE SCALE GENOMIC DNA]</scope>
    <source>
        <strain evidence="1 2">Xinb3</strain>
        <tissue evidence="1">Complete organism</tissue>
    </source>
</reference>
<dbReference type="Proteomes" id="UP000076858">
    <property type="component" value="Unassembled WGS sequence"/>
</dbReference>
<evidence type="ECO:0000313" key="2">
    <source>
        <dbReference type="Proteomes" id="UP000076858"/>
    </source>
</evidence>
<dbReference type="AlphaFoldDB" id="A0A162RTU4"/>
<accession>A0A162RTU4</accession>
<name>A0A162RTU4_9CRUS</name>
<keyword evidence="2" id="KW-1185">Reference proteome</keyword>
<organism evidence="1 2">
    <name type="scientific">Daphnia magna</name>
    <dbReference type="NCBI Taxonomy" id="35525"/>
    <lineage>
        <taxon>Eukaryota</taxon>
        <taxon>Metazoa</taxon>
        <taxon>Ecdysozoa</taxon>
        <taxon>Arthropoda</taxon>
        <taxon>Crustacea</taxon>
        <taxon>Branchiopoda</taxon>
        <taxon>Diplostraca</taxon>
        <taxon>Cladocera</taxon>
        <taxon>Anomopoda</taxon>
        <taxon>Daphniidae</taxon>
        <taxon>Daphnia</taxon>
    </lineage>
</organism>
<protein>
    <submittedName>
        <fullName evidence="1">Uncharacterized protein</fullName>
    </submittedName>
</protein>
<sequence length="67" mass="7971">MQHYFEPFKNTRVRELIQCYKTLFKTAKEKMDDSSPVNCFKALISLLFPSIKALGQCFRRKRVERAI</sequence>
<proteinExistence type="predicted"/>